<dbReference type="InterPro" id="IPR002033">
    <property type="entry name" value="TatC"/>
</dbReference>
<evidence type="ECO:0000256" key="1">
    <source>
        <dbReference type="ARBA" id="ARBA00004141"/>
    </source>
</evidence>
<keyword evidence="5" id="KW-0811">Translocation</keyword>
<protein>
    <recommendedName>
        <fullName evidence="5">Sec-independent protein translocase protein TatC</fullName>
    </recommendedName>
</protein>
<dbReference type="HAMAP" id="MF_00902">
    <property type="entry name" value="TatC"/>
    <property type="match status" value="1"/>
</dbReference>
<dbReference type="NCBIfam" id="TIGR00945">
    <property type="entry name" value="tatC"/>
    <property type="match status" value="1"/>
</dbReference>
<comment type="caution">
    <text evidence="6">The sequence shown here is derived from an EMBL/GenBank/DDBJ whole genome shotgun (WGS) entry which is preliminary data.</text>
</comment>
<dbReference type="PANTHER" id="PTHR30371:SF0">
    <property type="entry name" value="SEC-INDEPENDENT PROTEIN TRANSLOCASE PROTEIN TATC, CHLOROPLASTIC-RELATED"/>
    <property type="match status" value="1"/>
</dbReference>
<evidence type="ECO:0000256" key="4">
    <source>
        <dbReference type="ARBA" id="ARBA00023136"/>
    </source>
</evidence>
<evidence type="ECO:0000313" key="7">
    <source>
        <dbReference type="Proteomes" id="UP001589865"/>
    </source>
</evidence>
<keyword evidence="3 5" id="KW-1133">Transmembrane helix</keyword>
<evidence type="ECO:0000256" key="3">
    <source>
        <dbReference type="ARBA" id="ARBA00022989"/>
    </source>
</evidence>
<keyword evidence="5" id="KW-1003">Cell membrane</keyword>
<keyword evidence="2 5" id="KW-0812">Transmembrane</keyword>
<comment type="subunit">
    <text evidence="5">The Tat system comprises two distinct complexes: a TatABC complex, containing multiple copies of TatA, TatB and TatC subunits, and a separate TatA complex, containing only TatA subunits. Substrates initially bind to the TatABC complex, which probably triggers association of the separate TatA complex to form the active translocon.</text>
</comment>
<dbReference type="PRINTS" id="PR01840">
    <property type="entry name" value="TATCFAMILY"/>
</dbReference>
<comment type="caution">
    <text evidence="5">Lacks conserved residue(s) required for the propagation of feature annotation.</text>
</comment>
<feature type="transmembrane region" description="Helical" evidence="5">
    <location>
        <begin position="212"/>
        <end position="229"/>
    </location>
</feature>
<keyword evidence="5" id="KW-0653">Protein transport</keyword>
<comment type="subcellular location">
    <subcellularLocation>
        <location evidence="5">Cell membrane</location>
        <topology evidence="5">Multi-pass membrane protein</topology>
    </subcellularLocation>
    <subcellularLocation>
        <location evidence="1">Membrane</location>
        <topology evidence="1">Multi-pass membrane protein</topology>
    </subcellularLocation>
</comment>
<dbReference type="Proteomes" id="UP001589865">
    <property type="component" value="Unassembled WGS sequence"/>
</dbReference>
<gene>
    <name evidence="5 6" type="primary">tatC</name>
    <name evidence="6" type="ORF">ACFFGY_20180</name>
</gene>
<reference evidence="6 7" key="1">
    <citation type="submission" date="2024-09" db="EMBL/GenBank/DDBJ databases">
        <authorList>
            <person name="Sun Q."/>
            <person name="Mori K."/>
        </authorList>
    </citation>
    <scope>NUCLEOTIDE SEQUENCE [LARGE SCALE GENOMIC DNA]</scope>
    <source>
        <strain evidence="6 7">TBRC 5777</strain>
    </source>
</reference>
<keyword evidence="4 5" id="KW-0472">Membrane</keyword>
<name>A0ABV6JXW8_9PROT</name>
<accession>A0ABV6JXW8</accession>
<keyword evidence="5" id="KW-0813">Transport</keyword>
<feature type="transmembrane region" description="Helical" evidence="5">
    <location>
        <begin position="174"/>
        <end position="200"/>
    </location>
</feature>
<sequence length="265" mass="29476">MARDPDDTIDDKPMPLIEHLLELRTRLLWSLGAFLIAFAVCYYFSVQIYGFLARPLADILQHQGGGERRMIFTALYEAFFTYLKVGFFGAVFVSFPMWATQLWLFIAPGLYKSEKRTIAPFLIASPILFVAGAALAYYFIFPLAWRFFISFETPTGAGGLPVQLEAKVSEYLSLVMHMILAFGVAFQLPVALTLLTKVGIVSVDQLRRGRRYAVVGMFIAAAVLTPPDVISQVGLAVPLLALYELSIVASVWMNRPAKPKPPAKV</sequence>
<dbReference type="Pfam" id="PF00902">
    <property type="entry name" value="TatC"/>
    <property type="match status" value="1"/>
</dbReference>
<feature type="transmembrane region" description="Helical" evidence="5">
    <location>
        <begin position="85"/>
        <end position="106"/>
    </location>
</feature>
<comment type="function">
    <text evidence="5">Part of the twin-arginine translocation (Tat) system that transports large folded proteins containing a characteristic twin-arginine motif in their signal peptide across membranes. Together with TatB, TatC is part of a receptor directly interacting with Tat signal peptides.</text>
</comment>
<proteinExistence type="inferred from homology"/>
<feature type="transmembrane region" description="Helical" evidence="5">
    <location>
        <begin position="118"/>
        <end position="140"/>
    </location>
</feature>
<feature type="transmembrane region" description="Helical" evidence="5">
    <location>
        <begin position="27"/>
        <end position="45"/>
    </location>
</feature>
<evidence type="ECO:0000313" key="6">
    <source>
        <dbReference type="EMBL" id="MFC0410574.1"/>
    </source>
</evidence>
<evidence type="ECO:0000256" key="2">
    <source>
        <dbReference type="ARBA" id="ARBA00022692"/>
    </source>
</evidence>
<dbReference type="RefSeq" id="WP_377046318.1">
    <property type="nucleotide sequence ID" value="NZ_JBHLUN010000015.1"/>
</dbReference>
<keyword evidence="7" id="KW-1185">Reference proteome</keyword>
<evidence type="ECO:0000256" key="5">
    <source>
        <dbReference type="HAMAP-Rule" id="MF_00902"/>
    </source>
</evidence>
<dbReference type="EMBL" id="JBHLUN010000015">
    <property type="protein sequence ID" value="MFC0410574.1"/>
    <property type="molecule type" value="Genomic_DNA"/>
</dbReference>
<comment type="similarity">
    <text evidence="5">Belongs to the TatC family.</text>
</comment>
<organism evidence="6 7">
    <name type="scientific">Roseomonas elaeocarpi</name>
    <dbReference type="NCBI Taxonomy" id="907779"/>
    <lineage>
        <taxon>Bacteria</taxon>
        <taxon>Pseudomonadati</taxon>
        <taxon>Pseudomonadota</taxon>
        <taxon>Alphaproteobacteria</taxon>
        <taxon>Acetobacterales</taxon>
        <taxon>Roseomonadaceae</taxon>
        <taxon>Roseomonas</taxon>
    </lineage>
</organism>
<dbReference type="PANTHER" id="PTHR30371">
    <property type="entry name" value="SEC-INDEPENDENT PROTEIN TRANSLOCASE PROTEIN TATC"/>
    <property type="match status" value="1"/>
</dbReference>